<keyword evidence="5" id="KW-1185">Reference proteome</keyword>
<evidence type="ECO:0000313" key="5">
    <source>
        <dbReference type="Proteomes" id="UP000030854"/>
    </source>
</evidence>
<keyword evidence="1" id="KW-0540">Nuclease</keyword>
<reference evidence="4 5" key="1">
    <citation type="journal article" date="2014" name="BMC Genomics">
        <title>Adaptive genomic structural variation in the grape powdery mildew pathogen, Erysiphe necator.</title>
        <authorList>
            <person name="Jones L."/>
            <person name="Riaz S."/>
            <person name="Morales-Cruz A."/>
            <person name="Amrine K.C."/>
            <person name="McGuire B."/>
            <person name="Gubler W.D."/>
            <person name="Walker M.A."/>
            <person name="Cantu D."/>
        </authorList>
    </citation>
    <scope>NUCLEOTIDE SEQUENCE [LARGE SCALE GENOMIC DNA]</scope>
    <source>
        <strain evidence="5">c</strain>
    </source>
</reference>
<organism evidence="4 5">
    <name type="scientific">Uncinula necator</name>
    <name type="common">Grape powdery mildew</name>
    <dbReference type="NCBI Taxonomy" id="52586"/>
    <lineage>
        <taxon>Eukaryota</taxon>
        <taxon>Fungi</taxon>
        <taxon>Dikarya</taxon>
        <taxon>Ascomycota</taxon>
        <taxon>Pezizomycotina</taxon>
        <taxon>Leotiomycetes</taxon>
        <taxon>Erysiphales</taxon>
        <taxon>Erysiphaceae</taxon>
        <taxon>Erysiphe</taxon>
    </lineage>
</organism>
<evidence type="ECO:0000256" key="3">
    <source>
        <dbReference type="SAM" id="SignalP"/>
    </source>
</evidence>
<sequence>MRSIWLLSLISSLYLAYVSALATPFTGTILETRSEHGNGVNENGHGEKISEKPEKLGKLEHNEGLRGMRCGPALYTPGNLLEAASKACKLMKDKKKTWGFIRYPLAYQPKLEEIKNPLSKNDDEKPEGPFYLYPILQSGEVYRFGMSHSPSLFFP</sequence>
<evidence type="ECO:0000256" key="1">
    <source>
        <dbReference type="ARBA" id="ARBA00022722"/>
    </source>
</evidence>
<gene>
    <name evidence="4" type="ORF">EV44_g0591</name>
</gene>
<accession>A0A0B1P745</accession>
<dbReference type="InterPro" id="IPR016191">
    <property type="entry name" value="Ribonuclease/ribotoxin"/>
</dbReference>
<comment type="caution">
    <text evidence="4">The sequence shown here is derived from an EMBL/GenBank/DDBJ whole genome shotgun (WGS) entry which is preliminary data.</text>
</comment>
<evidence type="ECO:0000256" key="2">
    <source>
        <dbReference type="ARBA" id="ARBA00022801"/>
    </source>
</evidence>
<dbReference type="GO" id="GO:0004540">
    <property type="term" value="F:RNA nuclease activity"/>
    <property type="evidence" value="ECO:0007669"/>
    <property type="project" value="InterPro"/>
</dbReference>
<dbReference type="HOGENOM" id="CLU_1696810_0_0_1"/>
<evidence type="ECO:0000313" key="4">
    <source>
        <dbReference type="EMBL" id="KHJ32731.1"/>
    </source>
</evidence>
<dbReference type="GO" id="GO:0016787">
    <property type="term" value="F:hydrolase activity"/>
    <property type="evidence" value="ECO:0007669"/>
    <property type="project" value="UniProtKB-KW"/>
</dbReference>
<dbReference type="AlphaFoldDB" id="A0A0B1P745"/>
<feature type="chain" id="PRO_5002059392" evidence="3">
    <location>
        <begin position="21"/>
        <end position="155"/>
    </location>
</feature>
<keyword evidence="3" id="KW-0732">Signal</keyword>
<protein>
    <submittedName>
        <fullName evidence="4">Putative csep0475 effector protein</fullName>
    </submittedName>
</protein>
<dbReference type="EMBL" id="JNVN01001849">
    <property type="protein sequence ID" value="KHJ32731.1"/>
    <property type="molecule type" value="Genomic_DNA"/>
</dbReference>
<name>A0A0B1P745_UNCNE</name>
<keyword evidence="2" id="KW-0378">Hydrolase</keyword>
<feature type="signal peptide" evidence="3">
    <location>
        <begin position="1"/>
        <end position="20"/>
    </location>
</feature>
<dbReference type="GO" id="GO:0003723">
    <property type="term" value="F:RNA binding"/>
    <property type="evidence" value="ECO:0007669"/>
    <property type="project" value="InterPro"/>
</dbReference>
<dbReference type="SMR" id="A0A0B1P745"/>
<dbReference type="SUPFAM" id="SSF53933">
    <property type="entry name" value="Microbial ribonucleases"/>
    <property type="match status" value="1"/>
</dbReference>
<dbReference type="Proteomes" id="UP000030854">
    <property type="component" value="Unassembled WGS sequence"/>
</dbReference>
<proteinExistence type="predicted"/>
<dbReference type="Gene3D" id="3.10.450.30">
    <property type="entry name" value="Microbial ribonucleases"/>
    <property type="match status" value="1"/>
</dbReference>